<name>A0A212PYQ5_9CHLR</name>
<feature type="transmembrane region" description="Helical" evidence="1">
    <location>
        <begin position="70"/>
        <end position="89"/>
    </location>
</feature>
<feature type="transmembrane region" description="Helical" evidence="1">
    <location>
        <begin position="42"/>
        <end position="58"/>
    </location>
</feature>
<keyword evidence="3" id="KW-1185">Reference proteome</keyword>
<dbReference type="AlphaFoldDB" id="A0A212PYQ5"/>
<dbReference type="InParanoid" id="A0A212PYQ5"/>
<dbReference type="Proteomes" id="UP000197025">
    <property type="component" value="Unassembled WGS sequence"/>
</dbReference>
<feature type="transmembrane region" description="Helical" evidence="1">
    <location>
        <begin position="12"/>
        <end position="36"/>
    </location>
</feature>
<sequence length="209" mass="24053">MRSTSTNKEELYMLVLLFGIFWWLWSGIVWNIISVLQLDRSLFGIIYWAGIGGVWTLLKGRHWFRYPLRWGSLLGIGAGICSGALWMRLEWLLQDILNTDLLALLQFVLFGSILGIFQGSLFSSKILSWKTIAWAATTALSWTIGGLILWMIASQIGHLCPGFDCFSGFHESIRKILWWIIVAMTFIVTSSVIFWVQDMMIMMMRRWSG</sequence>
<dbReference type="EMBL" id="FYEK01000003">
    <property type="protein sequence ID" value="SNB52143.1"/>
    <property type="molecule type" value="Genomic_DNA"/>
</dbReference>
<accession>A0A212PYQ5</accession>
<feature type="transmembrane region" description="Helical" evidence="1">
    <location>
        <begin position="101"/>
        <end position="122"/>
    </location>
</feature>
<evidence type="ECO:0000313" key="2">
    <source>
        <dbReference type="EMBL" id="SNB52143.1"/>
    </source>
</evidence>
<protein>
    <submittedName>
        <fullName evidence="2">Uncharacterized protein</fullName>
    </submittedName>
</protein>
<feature type="transmembrane region" description="Helical" evidence="1">
    <location>
        <begin position="134"/>
        <end position="156"/>
    </location>
</feature>
<feature type="transmembrane region" description="Helical" evidence="1">
    <location>
        <begin position="176"/>
        <end position="196"/>
    </location>
</feature>
<keyword evidence="1" id="KW-0472">Membrane</keyword>
<keyword evidence="1" id="KW-1133">Transmembrane helix</keyword>
<gene>
    <name evidence="2" type="ORF">SAMN02746019_00022580</name>
</gene>
<proteinExistence type="predicted"/>
<keyword evidence="1" id="KW-0812">Transmembrane</keyword>
<reference evidence="3" key="1">
    <citation type="submission" date="2017-06" db="EMBL/GenBank/DDBJ databases">
        <authorList>
            <person name="Varghese N."/>
            <person name="Submissions S."/>
        </authorList>
    </citation>
    <scope>NUCLEOTIDE SEQUENCE [LARGE SCALE GENOMIC DNA]</scope>
    <source>
        <strain evidence="3">JAD2</strain>
    </source>
</reference>
<evidence type="ECO:0000313" key="3">
    <source>
        <dbReference type="Proteomes" id="UP000197025"/>
    </source>
</evidence>
<organism evidence="2 3">
    <name type="scientific">Thermoflexus hugenholtzii JAD2</name>
    <dbReference type="NCBI Taxonomy" id="877466"/>
    <lineage>
        <taxon>Bacteria</taxon>
        <taxon>Bacillati</taxon>
        <taxon>Chloroflexota</taxon>
        <taxon>Thermoflexia</taxon>
        <taxon>Thermoflexales</taxon>
        <taxon>Thermoflexaceae</taxon>
        <taxon>Thermoflexus</taxon>
    </lineage>
</organism>
<evidence type="ECO:0000256" key="1">
    <source>
        <dbReference type="SAM" id="Phobius"/>
    </source>
</evidence>